<dbReference type="InterPro" id="IPR029044">
    <property type="entry name" value="Nucleotide-diphossugar_trans"/>
</dbReference>
<comment type="subcellular location">
    <subcellularLocation>
        <location evidence="3">Endoplasmic reticulum membrane</location>
        <topology evidence="3">Single-pass type II membrane protein</topology>
    </subcellularLocation>
    <subcellularLocation>
        <location evidence="2">Golgi apparatus</location>
    </subcellularLocation>
</comment>
<feature type="coiled-coil region" evidence="20">
    <location>
        <begin position="86"/>
        <end position="141"/>
    </location>
</feature>
<evidence type="ECO:0000256" key="6">
    <source>
        <dbReference type="ARBA" id="ARBA00022676"/>
    </source>
</evidence>
<dbReference type="PANTHER" id="PTHR48261:SF4">
    <property type="entry name" value="EXOSTOSIN LIKE GLYCOSYLTRANSFERASE 3"/>
    <property type="match status" value="1"/>
</dbReference>
<proteinExistence type="inferred from homology"/>
<keyword evidence="13" id="KW-0333">Golgi apparatus</keyword>
<evidence type="ECO:0000259" key="22">
    <source>
        <dbReference type="Pfam" id="PF03016"/>
    </source>
</evidence>
<evidence type="ECO:0000256" key="18">
    <source>
        <dbReference type="ARBA" id="ARBA00050948"/>
    </source>
</evidence>
<dbReference type="EMBL" id="OC003187">
    <property type="protein sequence ID" value="CAD7262932.1"/>
    <property type="molecule type" value="Genomic_DNA"/>
</dbReference>
<dbReference type="GO" id="GO:0005794">
    <property type="term" value="C:Golgi apparatus"/>
    <property type="evidence" value="ECO:0007669"/>
    <property type="project" value="UniProtKB-SubCell"/>
</dbReference>
<feature type="domain" description="Glycosyl transferase 64" evidence="23">
    <location>
        <begin position="722"/>
        <end position="954"/>
    </location>
</feature>
<reference evidence="24" key="1">
    <citation type="submission" date="2020-11" db="EMBL/GenBank/DDBJ databases">
        <authorList>
            <person name="Tran Van P."/>
        </authorList>
    </citation>
    <scope>NUCLEOTIDE SEQUENCE</scope>
</reference>
<dbReference type="GO" id="GO:0005789">
    <property type="term" value="C:endoplasmic reticulum membrane"/>
    <property type="evidence" value="ECO:0007669"/>
    <property type="project" value="UniProtKB-SubCell"/>
</dbReference>
<feature type="transmembrane region" description="Helical" evidence="21">
    <location>
        <begin position="30"/>
        <end position="49"/>
    </location>
</feature>
<keyword evidence="11" id="KW-0735">Signal-anchor</keyword>
<evidence type="ECO:0000256" key="14">
    <source>
        <dbReference type="ARBA" id="ARBA00023136"/>
    </source>
</evidence>
<gene>
    <name evidence="24" type="ORF">TSIB3V08_LOCUS7028</name>
</gene>
<evidence type="ECO:0000256" key="19">
    <source>
        <dbReference type="ARBA" id="ARBA00066812"/>
    </source>
</evidence>
<evidence type="ECO:0000256" key="8">
    <source>
        <dbReference type="ARBA" id="ARBA00022692"/>
    </source>
</evidence>
<keyword evidence="6" id="KW-0328">Glycosyltransferase</keyword>
<evidence type="ECO:0000256" key="17">
    <source>
        <dbReference type="ARBA" id="ARBA00023211"/>
    </source>
</evidence>
<keyword evidence="10" id="KW-0256">Endoplasmic reticulum</keyword>
<evidence type="ECO:0000256" key="16">
    <source>
        <dbReference type="ARBA" id="ARBA00023180"/>
    </source>
</evidence>
<comment type="pathway">
    <text evidence="4">Glycan metabolism; heparan sulfate biosynthesis.</text>
</comment>
<organism evidence="24">
    <name type="scientific">Timema shepardi</name>
    <name type="common">Walking stick</name>
    <dbReference type="NCBI Taxonomy" id="629360"/>
    <lineage>
        <taxon>Eukaryota</taxon>
        <taxon>Metazoa</taxon>
        <taxon>Ecdysozoa</taxon>
        <taxon>Arthropoda</taxon>
        <taxon>Hexapoda</taxon>
        <taxon>Insecta</taxon>
        <taxon>Pterygota</taxon>
        <taxon>Neoptera</taxon>
        <taxon>Polyneoptera</taxon>
        <taxon>Phasmatodea</taxon>
        <taxon>Timematodea</taxon>
        <taxon>Timematoidea</taxon>
        <taxon>Timematidae</taxon>
        <taxon>Timema</taxon>
    </lineage>
</organism>
<comment type="catalytic activity">
    <reaction evidence="18">
        <text>3-O-(beta-D-GlcA-(1-&gt;3)-beta-D-Gal-(1-&gt;3)-beta-D-Gal-(1-&gt;4)-beta-D-Xyl)-L-seryl-[protein] + UDP-N-acetyl-alpha-D-glucosamine = 3-O-(alpha-D-GlcNAc-(1-&gt;4)-beta-D-GlcA-(1-&gt;3)-beta-D-Gal-(1-&gt;3)-beta-D-Gal-(1-&gt;4)-beta-D-Xyl)-L-seryl-[protein] + UDP + H(+)</text>
        <dbReference type="Rhea" id="RHEA:16221"/>
        <dbReference type="Rhea" id="RHEA-COMP:12573"/>
        <dbReference type="Rhea" id="RHEA-COMP:12574"/>
        <dbReference type="ChEBI" id="CHEBI:15378"/>
        <dbReference type="ChEBI" id="CHEBI:57705"/>
        <dbReference type="ChEBI" id="CHEBI:58223"/>
        <dbReference type="ChEBI" id="CHEBI:132093"/>
        <dbReference type="ChEBI" id="CHEBI:132104"/>
        <dbReference type="EC" id="2.4.1.223"/>
    </reaction>
</comment>
<comment type="similarity">
    <text evidence="5">Belongs to the glycosyltransferase 47 family.</text>
</comment>
<evidence type="ECO:0000259" key="23">
    <source>
        <dbReference type="Pfam" id="PF09258"/>
    </source>
</evidence>
<dbReference type="Pfam" id="PF09258">
    <property type="entry name" value="Glyco_transf_64"/>
    <property type="match status" value="1"/>
</dbReference>
<keyword evidence="17" id="KW-0464">Manganese</keyword>
<dbReference type="Pfam" id="PF03016">
    <property type="entry name" value="Exostosin_GT47"/>
    <property type="match status" value="1"/>
</dbReference>
<name>A0A7R9AYI1_TIMSH</name>
<dbReference type="AlphaFoldDB" id="A0A7R9AYI1"/>
<evidence type="ECO:0000256" key="9">
    <source>
        <dbReference type="ARBA" id="ARBA00022723"/>
    </source>
</evidence>
<dbReference type="InterPro" id="IPR040911">
    <property type="entry name" value="Exostosin_GT47"/>
</dbReference>
<evidence type="ECO:0000256" key="1">
    <source>
        <dbReference type="ARBA" id="ARBA00001936"/>
    </source>
</evidence>
<dbReference type="EC" id="2.4.1.223" evidence="19"/>
<keyword evidence="8 21" id="KW-0812">Transmembrane</keyword>
<evidence type="ECO:0000256" key="3">
    <source>
        <dbReference type="ARBA" id="ARBA00004648"/>
    </source>
</evidence>
<dbReference type="Gene3D" id="3.90.550.10">
    <property type="entry name" value="Spore Coat Polysaccharide Biosynthesis Protein SpsA, Chain A"/>
    <property type="match status" value="1"/>
</dbReference>
<evidence type="ECO:0000256" key="4">
    <source>
        <dbReference type="ARBA" id="ARBA00005093"/>
    </source>
</evidence>
<evidence type="ECO:0000256" key="5">
    <source>
        <dbReference type="ARBA" id="ARBA00010271"/>
    </source>
</evidence>
<keyword evidence="9" id="KW-0479">Metal-binding</keyword>
<evidence type="ECO:0000256" key="21">
    <source>
        <dbReference type="SAM" id="Phobius"/>
    </source>
</evidence>
<evidence type="ECO:0000256" key="15">
    <source>
        <dbReference type="ARBA" id="ARBA00023157"/>
    </source>
</evidence>
<evidence type="ECO:0000256" key="13">
    <source>
        <dbReference type="ARBA" id="ARBA00023034"/>
    </source>
</evidence>
<protein>
    <recommendedName>
        <fullName evidence="19">glucuronosyl-galactosyl-proteoglycan 4-alpha-N-acetylglucosaminyltransferase</fullName>
        <ecNumber evidence="19">2.4.1.223</ecNumber>
    </recommendedName>
</protein>
<accession>A0A7R9AYI1</accession>
<sequence length="1010" mass="114533">MTLESTGAYHPLNGREALCHWLGHIKLSRIIVLVFMILIIVPLITHYFLSKVESSVPNGDIHRTRSKLEAFEDFSTLRASDLKLRIEEMLRIKGSVSAELRDLEAKRQRLQIEVVGFSQKIDDLKTEVIHQQTELERLKISVEQAQVSQREALQRNTPDLALPRKLLPTAVPGLYPPPETRQSSACRMYNCFDHSRCSLTSGFPVYLYDPDRYPVITLGWEVEGFVKTTLKQTLGYNPHFTTDPVSACIYLVLVGESLATMGPNLRNFTDSTLQENLLHDLPYWGGDGRNHVLLNFARSGSVRGTRELSTGGRDIFHKVNTGRAMFIQSTFVRSNYRPGFDVVSPPILGPPGGDTWQDSPMMLPARRKYLLSFQGEFQQSANLVTAYTKNLGEATDNFDDSEDDFVNNDARFTRQNIESFIVEHLQGLEFGSTSDQFLFHFDCSLPTGTTSVGLDRRAGGVKVVAGSWGDWVLCGTESSRGSVLRDSTFALVIASPNTSLLTTTVLQTRVYEALKAGAIPLLLGGDQLELPYSEVVDWNRVVLFLPKARITELHFFLRAVPDSDLLVLRRQGRQVWERYCSSVQSTVDTIVALLRHRLGIPPLPVQEEPSPSVFNATFSPLKTEAIVPEAEPEESLGPIEPPYPSPKFKRNYTFFLTQGHEVWNYWGDPFKLYPQLPFDTILPSDAKFIGSGVGFRPIGRGAGGAGKEFCESLGGNSPREQFTIVMLTYEREQVLINSLSRLYGLPYLNKVIVVWNSPRPPLEDLRWPEIGVPVHVIKASRNSLNNRFLPYDAIETEAILSVDDDAHLRHDEIMFGFRVWREQRDRVVGFPGRFHAWDLNHQGWLYNSNYSCELSMVLTGDTTHEYGAAFIHKYYTYLYSYWLPQAVRDKVDEYMNCEDIAMNFLVSHITRKPPVKVTSRWTFRCPGCPVSLSEDDTHFQERHKCINFFTQALALPSIFCIVIKVEGVLTPLLLLQVFGYTPLLNTQFRADSILFKTRIPHDKQKCFKFI</sequence>
<feature type="domain" description="Exostosin GT47" evidence="22">
    <location>
        <begin position="201"/>
        <end position="559"/>
    </location>
</feature>
<dbReference type="GO" id="GO:0015012">
    <property type="term" value="P:heparan sulfate proteoglycan biosynthetic process"/>
    <property type="evidence" value="ECO:0007669"/>
    <property type="project" value="UniProtKB-ARBA"/>
</dbReference>
<dbReference type="GO" id="GO:0046872">
    <property type="term" value="F:metal ion binding"/>
    <property type="evidence" value="ECO:0007669"/>
    <property type="project" value="UniProtKB-KW"/>
</dbReference>
<dbReference type="GO" id="GO:0001888">
    <property type="term" value="F:glucuronyl-galactosyl-proteoglycan 4-alpha-N-acetylglucosaminyltransferase activity"/>
    <property type="evidence" value="ECO:0007669"/>
    <property type="project" value="UniProtKB-EC"/>
</dbReference>
<evidence type="ECO:0000313" key="24">
    <source>
        <dbReference type="EMBL" id="CAD7262932.1"/>
    </source>
</evidence>
<keyword evidence="12 21" id="KW-1133">Transmembrane helix</keyword>
<keyword evidence="14 21" id="KW-0472">Membrane</keyword>
<keyword evidence="7" id="KW-0808">Transferase</keyword>
<evidence type="ECO:0000256" key="20">
    <source>
        <dbReference type="SAM" id="Coils"/>
    </source>
</evidence>
<evidence type="ECO:0000256" key="2">
    <source>
        <dbReference type="ARBA" id="ARBA00004555"/>
    </source>
</evidence>
<evidence type="ECO:0000256" key="10">
    <source>
        <dbReference type="ARBA" id="ARBA00022824"/>
    </source>
</evidence>
<dbReference type="InterPro" id="IPR004263">
    <property type="entry name" value="Exostosin"/>
</dbReference>
<dbReference type="SUPFAM" id="SSF53448">
    <property type="entry name" value="Nucleotide-diphospho-sugar transferases"/>
    <property type="match status" value="1"/>
</dbReference>
<dbReference type="FunFam" id="3.90.550.10:FF:000033">
    <property type="entry name" value="Exostosin-like glycosyltransferase 3"/>
    <property type="match status" value="1"/>
</dbReference>
<dbReference type="PANTHER" id="PTHR48261">
    <property type="entry name" value="ACETYLGLUCOSAMINYLTRANSFERASE"/>
    <property type="match status" value="1"/>
</dbReference>
<keyword evidence="16" id="KW-0325">Glycoprotein</keyword>
<keyword evidence="15" id="KW-1015">Disulfide bond</keyword>
<comment type="cofactor">
    <cofactor evidence="1">
        <name>Mn(2+)</name>
        <dbReference type="ChEBI" id="CHEBI:29035"/>
    </cofactor>
</comment>
<evidence type="ECO:0000256" key="7">
    <source>
        <dbReference type="ARBA" id="ARBA00022679"/>
    </source>
</evidence>
<keyword evidence="20" id="KW-0175">Coiled coil</keyword>
<evidence type="ECO:0000256" key="11">
    <source>
        <dbReference type="ARBA" id="ARBA00022968"/>
    </source>
</evidence>
<evidence type="ECO:0000256" key="12">
    <source>
        <dbReference type="ARBA" id="ARBA00022989"/>
    </source>
</evidence>
<dbReference type="InterPro" id="IPR015338">
    <property type="entry name" value="GT64_dom"/>
</dbReference>